<evidence type="ECO:0000313" key="2">
    <source>
        <dbReference type="Proteomes" id="UP000219369"/>
    </source>
</evidence>
<reference evidence="2" key="1">
    <citation type="submission" date="2016-09" db="EMBL/GenBank/DDBJ databases">
        <authorList>
            <person name="Guldener U."/>
        </authorList>
    </citation>
    <scope>NUCLEOTIDE SEQUENCE [LARGE SCALE GENOMIC DNA]</scope>
    <source>
        <strain evidence="2">V64-1</strain>
    </source>
</reference>
<dbReference type="AlphaFoldDB" id="A0A2H3TRP9"/>
<organism evidence="1 2">
    <name type="scientific">Fusarium oxysporum</name>
    <name type="common">Fusarium vascular wilt</name>
    <dbReference type="NCBI Taxonomy" id="5507"/>
    <lineage>
        <taxon>Eukaryota</taxon>
        <taxon>Fungi</taxon>
        <taxon>Dikarya</taxon>
        <taxon>Ascomycota</taxon>
        <taxon>Pezizomycotina</taxon>
        <taxon>Sordariomycetes</taxon>
        <taxon>Hypocreomycetidae</taxon>
        <taxon>Hypocreales</taxon>
        <taxon>Nectriaceae</taxon>
        <taxon>Fusarium</taxon>
        <taxon>Fusarium oxysporum species complex</taxon>
    </lineage>
</organism>
<dbReference type="Proteomes" id="UP000219369">
    <property type="component" value="Unassembled WGS sequence"/>
</dbReference>
<dbReference type="GO" id="GO:0004527">
    <property type="term" value="F:exonuclease activity"/>
    <property type="evidence" value="ECO:0007669"/>
    <property type="project" value="UniProtKB-KW"/>
</dbReference>
<keyword evidence="1" id="KW-0269">Exonuclease</keyword>
<gene>
    <name evidence="1" type="ORF">FRV6_15395</name>
</gene>
<dbReference type="SUPFAM" id="SSF56300">
    <property type="entry name" value="Metallo-dependent phosphatases"/>
    <property type="match status" value="1"/>
</dbReference>
<keyword evidence="1" id="KW-0540">Nuclease</keyword>
<dbReference type="EMBL" id="FMJY01000010">
    <property type="protein sequence ID" value="SCO91267.1"/>
    <property type="molecule type" value="Genomic_DNA"/>
</dbReference>
<accession>A0A2H3TRP9</accession>
<keyword evidence="1" id="KW-0378">Hydrolase</keyword>
<dbReference type="OrthoDB" id="783096at2759"/>
<sequence>MVADASGICTEKDARSAQVMATIIDAELPELVVLNGDLISGESAYRENSTHYIDQIIAPMVDRNLTWASTYRNHDHNRNINGTGILEREQSWPGARTDAMVSAADAGTTNYYLPVYASNCTRNRTPALIMWFFDSRGGFYYQGRAQPNWVDESVVRWFNSTNDDLVEEYGKEIPSLVFVHTPLYASLMLQQDEGIDKNNQPGINDEKVVQQGQGWCATDNDERDCDYEDQDLPLMRALVSTPGLIGLFSGHDHANSWCYKWDSQIGDMKVTGNGINLGYGQHTGYGGYGDWVRGGRQIIVTQEGIRNYEVATHIRLETGDIVGSVSLNSTYNKDCYPETPNQKTYLSHASRSDSESCSAIYNGRRGILSSPFALIMAAITETVARLEGRKTLAVGGDEIKGIDVVRLLNLVLNAGLAVALPLTKVEVELGLAADEHSRKHLERHLAC</sequence>
<name>A0A2H3TRP9_FUSOX</name>
<dbReference type="VEuPathDB" id="FungiDB:HZS61_006958"/>
<dbReference type="VEuPathDB" id="FungiDB:FOXG_16798"/>
<dbReference type="CDD" id="cd07383">
    <property type="entry name" value="MPP_Dcr2"/>
    <property type="match status" value="1"/>
</dbReference>
<dbReference type="VEuPathDB" id="FungiDB:FOC1_g10002093"/>
<proteinExistence type="predicted"/>
<dbReference type="VEuPathDB" id="FungiDB:FOZG_13019"/>
<evidence type="ECO:0000313" key="1">
    <source>
        <dbReference type="EMBL" id="SCO91267.1"/>
    </source>
</evidence>
<dbReference type="GO" id="GO:0005737">
    <property type="term" value="C:cytoplasm"/>
    <property type="evidence" value="ECO:0007669"/>
    <property type="project" value="TreeGrafter"/>
</dbReference>
<dbReference type="InterPro" id="IPR029052">
    <property type="entry name" value="Metallo-depent_PP-like"/>
</dbReference>
<protein>
    <submittedName>
        <fullName evidence="1">Related to DNA repair exonuclease SIA1</fullName>
    </submittedName>
</protein>
<dbReference type="PANTHER" id="PTHR32440">
    <property type="entry name" value="PHOSPHATASE DCR2-RELATED-RELATED"/>
    <property type="match status" value="1"/>
</dbReference>
<dbReference type="PANTHER" id="PTHR32440:SF11">
    <property type="entry name" value="METALLOPHOSPHOESTERASE DOMAIN-CONTAINING PROTEIN"/>
    <property type="match status" value="1"/>
</dbReference>
<dbReference type="VEuPathDB" id="FungiDB:FOIG_15726"/>
<dbReference type="VEuPathDB" id="FungiDB:FOMG_16593"/>